<evidence type="ECO:0000256" key="14">
    <source>
        <dbReference type="ARBA" id="ARBA00023136"/>
    </source>
</evidence>
<evidence type="ECO:0000256" key="7">
    <source>
        <dbReference type="ARBA" id="ARBA00022692"/>
    </source>
</evidence>
<dbReference type="GO" id="GO:0003954">
    <property type="term" value="F:NADH dehydrogenase activity"/>
    <property type="evidence" value="ECO:0007669"/>
    <property type="project" value="TreeGrafter"/>
</dbReference>
<keyword evidence="11 16" id="KW-0520">NAD</keyword>
<keyword evidence="8" id="KW-1278">Translocase</keyword>
<evidence type="ECO:0000256" key="6">
    <source>
        <dbReference type="ARBA" id="ARBA00022660"/>
    </source>
</evidence>
<comment type="subcellular location">
    <subcellularLocation>
        <location evidence="1 16">Mitochondrion membrane</location>
        <topology evidence="1 16">Multi-pass membrane protein</topology>
    </subcellularLocation>
</comment>
<evidence type="ECO:0000313" key="19">
    <source>
        <dbReference type="EMBL" id="AGN71265.1"/>
    </source>
</evidence>
<keyword evidence="10 16" id="KW-1133">Transmembrane helix</keyword>
<evidence type="ECO:0000256" key="3">
    <source>
        <dbReference type="ARBA" id="ARBA00012944"/>
    </source>
</evidence>
<feature type="transmembrane region" description="Helical" evidence="16">
    <location>
        <begin position="114"/>
        <end position="132"/>
    </location>
</feature>
<evidence type="ECO:0000259" key="18">
    <source>
        <dbReference type="Pfam" id="PF01059"/>
    </source>
</evidence>
<feature type="domain" description="NADH:ubiquinone oxidoreductase chain 4 N-terminal" evidence="18">
    <location>
        <begin position="1"/>
        <end position="106"/>
    </location>
</feature>
<dbReference type="Pfam" id="PF01059">
    <property type="entry name" value="Oxidored_q5_N"/>
    <property type="match status" value="1"/>
</dbReference>
<accession>S4V272</accession>
<name>S4V272_HYLAO</name>
<comment type="catalytic activity">
    <reaction evidence="15 16">
        <text>a ubiquinone + NADH + 5 H(+)(in) = a ubiquinol + NAD(+) + 4 H(+)(out)</text>
        <dbReference type="Rhea" id="RHEA:29091"/>
        <dbReference type="Rhea" id="RHEA-COMP:9565"/>
        <dbReference type="Rhea" id="RHEA-COMP:9566"/>
        <dbReference type="ChEBI" id="CHEBI:15378"/>
        <dbReference type="ChEBI" id="CHEBI:16389"/>
        <dbReference type="ChEBI" id="CHEBI:17976"/>
        <dbReference type="ChEBI" id="CHEBI:57540"/>
        <dbReference type="ChEBI" id="CHEBI:57945"/>
        <dbReference type="EC" id="7.1.1.2"/>
    </reaction>
</comment>
<dbReference type="GO" id="GO:0008137">
    <property type="term" value="F:NADH dehydrogenase (ubiquinone) activity"/>
    <property type="evidence" value="ECO:0007669"/>
    <property type="project" value="UniProtKB-UniRule"/>
</dbReference>
<dbReference type="GO" id="GO:0015990">
    <property type="term" value="P:electron transport coupled proton transport"/>
    <property type="evidence" value="ECO:0007669"/>
    <property type="project" value="TreeGrafter"/>
</dbReference>
<feature type="transmembrane region" description="Helical" evidence="16">
    <location>
        <begin position="255"/>
        <end position="275"/>
    </location>
</feature>
<dbReference type="InterPro" id="IPR003918">
    <property type="entry name" value="NADH_UbQ_OxRdtase"/>
</dbReference>
<keyword evidence="13 16" id="KW-0496">Mitochondrion</keyword>
<dbReference type="PANTHER" id="PTHR43507:SF20">
    <property type="entry name" value="NADH-UBIQUINONE OXIDOREDUCTASE CHAIN 4"/>
    <property type="match status" value="1"/>
</dbReference>
<evidence type="ECO:0000256" key="13">
    <source>
        <dbReference type="ARBA" id="ARBA00023128"/>
    </source>
</evidence>
<evidence type="ECO:0000256" key="9">
    <source>
        <dbReference type="ARBA" id="ARBA00022982"/>
    </source>
</evidence>
<dbReference type="GO" id="GO:0042773">
    <property type="term" value="P:ATP synthesis coupled electron transport"/>
    <property type="evidence" value="ECO:0007669"/>
    <property type="project" value="InterPro"/>
</dbReference>
<feature type="transmembrane region" description="Helical" evidence="16">
    <location>
        <begin position="386"/>
        <end position="410"/>
    </location>
</feature>
<evidence type="ECO:0000256" key="5">
    <source>
        <dbReference type="ARBA" id="ARBA00022448"/>
    </source>
</evidence>
<dbReference type="PANTHER" id="PTHR43507">
    <property type="entry name" value="NADH-UBIQUINONE OXIDOREDUCTASE CHAIN 4"/>
    <property type="match status" value="1"/>
</dbReference>
<proteinExistence type="inferred from homology"/>
<dbReference type="InterPro" id="IPR000260">
    <property type="entry name" value="NADH4_N"/>
</dbReference>
<dbReference type="InterPro" id="IPR010227">
    <property type="entry name" value="NADH_Q_OxRdtase_chainM/4"/>
</dbReference>
<evidence type="ECO:0000256" key="16">
    <source>
        <dbReference type="RuleBase" id="RU003297"/>
    </source>
</evidence>
<dbReference type="NCBIfam" id="TIGR01972">
    <property type="entry name" value="NDH_I_M"/>
    <property type="match status" value="1"/>
</dbReference>
<dbReference type="Pfam" id="PF00361">
    <property type="entry name" value="Proton_antipo_M"/>
    <property type="match status" value="1"/>
</dbReference>
<feature type="transmembrane region" description="Helical" evidence="16">
    <location>
        <begin position="282"/>
        <end position="301"/>
    </location>
</feature>
<dbReference type="AlphaFoldDB" id="S4V272"/>
<organism evidence="19">
    <name type="scientific">Hylarana albolabris</name>
    <name type="common">White-lipped frog</name>
    <name type="synonym">Amnirana albolabris</name>
    <dbReference type="NCBI Taxonomy" id="333676"/>
    <lineage>
        <taxon>Eukaryota</taxon>
        <taxon>Metazoa</taxon>
        <taxon>Chordata</taxon>
        <taxon>Craniata</taxon>
        <taxon>Vertebrata</taxon>
        <taxon>Euteleostomi</taxon>
        <taxon>Amphibia</taxon>
        <taxon>Batrachia</taxon>
        <taxon>Anura</taxon>
        <taxon>Neobatrachia</taxon>
        <taxon>Ranoidea</taxon>
        <taxon>Ranidae</taxon>
        <taxon>Hylarana</taxon>
    </lineage>
</organism>
<feature type="domain" description="NADH:quinone oxidoreductase/Mrp antiporter transmembrane" evidence="17">
    <location>
        <begin position="111"/>
        <end position="396"/>
    </location>
</feature>
<comment type="function">
    <text evidence="16">Core subunit of the mitochondrial membrane respiratory chain NADH dehydrogenase (Complex I) which catalyzes electron transfer from NADH through the respiratory chain, using ubiquinone as an electron acceptor. Essential for the catalytic activity and assembly of complex I.</text>
</comment>
<evidence type="ECO:0000256" key="10">
    <source>
        <dbReference type="ARBA" id="ARBA00022989"/>
    </source>
</evidence>
<geneLocation type="mitochondrion" evidence="19"/>
<dbReference type="PRINTS" id="PR01437">
    <property type="entry name" value="NUOXDRDTASE4"/>
</dbReference>
<keyword evidence="9 16" id="KW-0249">Electron transport</keyword>
<keyword evidence="6 16" id="KW-0679">Respiratory chain</keyword>
<protein>
    <recommendedName>
        <fullName evidence="4 16">NADH-ubiquinone oxidoreductase chain 4</fullName>
        <ecNumber evidence="3 16">7.1.1.2</ecNumber>
    </recommendedName>
</protein>
<evidence type="ECO:0000256" key="2">
    <source>
        <dbReference type="ARBA" id="ARBA00009025"/>
    </source>
</evidence>
<keyword evidence="5 16" id="KW-0813">Transport</keyword>
<sequence>MMTVMSAWFALFFTSLITPRKHLWALISGQGFLIATVSIIMAHAQSYNFVGTLFFIDELSGPFAILACWLFPLTILASQGKISIEPFIHQRSYIITNIFLQFITLLAFTTSDLLMFFFLFEASLLPTMFIIVRWGVQEQRLQAGLYLAFYTLVGAVPMMTWLIYFYVSNGSLSASLAFNAFLTQAATNHPAMFWLALNFAFLIKLPLFCLHLWLPKAHVEAPIAGSMILAGTLLKLGGYGILRTALLFLDNTVQQALFIMFVAIMGILTSAVLCLRQSDMKALIAMSSVSHMNLVVVAAMISTPASYSGAILLMIAHGLTSSLIFSLANVSYERIHSRSILFLRGSLAIYPLAGAWWLMGILYNMAIPPTVNFISEVLAMIALHNWSVITFLIVAANLVFTTAYTLYLLWSTQRGYPPSHTKTLNPIEDREHLLLFLHLLMVVLITIYLQLFCN</sequence>
<gene>
    <name evidence="19" type="primary">ND4</name>
</gene>
<feature type="transmembrane region" description="Helical" evidence="16">
    <location>
        <begin position="144"/>
        <end position="167"/>
    </location>
</feature>
<feature type="transmembrane region" description="Helical" evidence="16">
    <location>
        <begin position="191"/>
        <end position="214"/>
    </location>
</feature>
<evidence type="ECO:0000256" key="1">
    <source>
        <dbReference type="ARBA" id="ARBA00004225"/>
    </source>
</evidence>
<evidence type="ECO:0000256" key="15">
    <source>
        <dbReference type="ARBA" id="ARBA00049551"/>
    </source>
</evidence>
<feature type="transmembrane region" description="Helical" evidence="16">
    <location>
        <begin position="431"/>
        <end position="451"/>
    </location>
</feature>
<feature type="transmembrane region" description="Helical" evidence="16">
    <location>
        <begin position="49"/>
        <end position="71"/>
    </location>
</feature>
<dbReference type="GO" id="GO:0031966">
    <property type="term" value="C:mitochondrial membrane"/>
    <property type="evidence" value="ECO:0007669"/>
    <property type="project" value="UniProtKB-SubCell"/>
</dbReference>
<evidence type="ECO:0000259" key="17">
    <source>
        <dbReference type="Pfam" id="PF00361"/>
    </source>
</evidence>
<comment type="similarity">
    <text evidence="2 16">Belongs to the complex I subunit 4 family.</text>
</comment>
<keyword evidence="7 16" id="KW-0812">Transmembrane</keyword>
<feature type="transmembrane region" description="Helical" evidence="16">
    <location>
        <begin position="307"/>
        <end position="329"/>
    </location>
</feature>
<feature type="transmembrane region" description="Helical" evidence="16">
    <location>
        <begin position="92"/>
        <end position="108"/>
    </location>
</feature>
<keyword evidence="14 16" id="KW-0472">Membrane</keyword>
<reference evidence="19" key="1">
    <citation type="journal article" date="2013" name="Mol. Biol. Evol.">
        <title>Efficient Sequencing of Anuran mtDNAs and a Mitogenomic Exploration of the Phylogeny and Evolution of Frogs.</title>
        <authorList>
            <person name="Zhang P."/>
            <person name="Liang D."/>
            <person name="Mao R.L."/>
            <person name="Hillis D.M."/>
            <person name="Wake D.B."/>
            <person name="Cannatella D.C."/>
        </authorList>
    </citation>
    <scope>NUCLEOTIDE SEQUENCE</scope>
</reference>
<dbReference type="InterPro" id="IPR001750">
    <property type="entry name" value="ND/Mrp_TM"/>
</dbReference>
<evidence type="ECO:0000256" key="11">
    <source>
        <dbReference type="ARBA" id="ARBA00023027"/>
    </source>
</evidence>
<dbReference type="EC" id="7.1.1.2" evidence="3 16"/>
<dbReference type="GO" id="GO:0048039">
    <property type="term" value="F:ubiquinone binding"/>
    <property type="evidence" value="ECO:0007669"/>
    <property type="project" value="TreeGrafter"/>
</dbReference>
<feature type="transmembrane region" description="Helical" evidence="16">
    <location>
        <begin position="341"/>
        <end position="366"/>
    </location>
</feature>
<evidence type="ECO:0000256" key="4">
    <source>
        <dbReference type="ARBA" id="ARBA00021006"/>
    </source>
</evidence>
<dbReference type="EMBL" id="JX564871">
    <property type="protein sequence ID" value="AGN71265.1"/>
    <property type="molecule type" value="Genomic_DNA"/>
</dbReference>
<evidence type="ECO:0000256" key="12">
    <source>
        <dbReference type="ARBA" id="ARBA00023075"/>
    </source>
</evidence>
<keyword evidence="12 16" id="KW-0830">Ubiquinone</keyword>
<feature type="transmembrane region" description="Helical" evidence="16">
    <location>
        <begin position="226"/>
        <end position="249"/>
    </location>
</feature>
<evidence type="ECO:0000256" key="8">
    <source>
        <dbReference type="ARBA" id="ARBA00022967"/>
    </source>
</evidence>